<dbReference type="PRINTS" id="PR01249">
    <property type="entry name" value="RIBOSOMALL31"/>
</dbReference>
<dbReference type="Gene3D" id="4.10.830.30">
    <property type="entry name" value="Ribosomal protein L31"/>
    <property type="match status" value="1"/>
</dbReference>
<dbReference type="PANTHER" id="PTHR33280:SF1">
    <property type="entry name" value="LARGE RIBOSOMAL SUBUNIT PROTEIN BL31C"/>
    <property type="match status" value="1"/>
</dbReference>
<dbReference type="GO" id="GO:0005840">
    <property type="term" value="C:ribosome"/>
    <property type="evidence" value="ECO:0007669"/>
    <property type="project" value="UniProtKB-KW"/>
</dbReference>
<protein>
    <recommendedName>
        <fullName evidence="5">50S ribosomal protein L31</fullName>
    </recommendedName>
</protein>
<dbReference type="GO" id="GO:1990904">
    <property type="term" value="C:ribonucleoprotein complex"/>
    <property type="evidence" value="ECO:0007669"/>
    <property type="project" value="UniProtKB-KW"/>
</dbReference>
<dbReference type="InterPro" id="IPR002150">
    <property type="entry name" value="Ribosomal_bL31"/>
</dbReference>
<dbReference type="EMBL" id="AP014610">
    <property type="protein sequence ID" value="BBA17979.1"/>
    <property type="molecule type" value="Genomic_DNA"/>
</dbReference>
<dbReference type="SUPFAM" id="SSF143800">
    <property type="entry name" value="L28p-like"/>
    <property type="match status" value="1"/>
</dbReference>
<dbReference type="GeneID" id="66556569"/>
<dbReference type="Pfam" id="PF01197">
    <property type="entry name" value="Ribosomal_L31"/>
    <property type="match status" value="1"/>
</dbReference>
<keyword evidence="4 5" id="KW-0687">Ribonucleoprotein</keyword>
<dbReference type="RefSeq" id="WP_110548556.1">
    <property type="nucleotide sequence ID" value="NZ_AP014610.1"/>
</dbReference>
<dbReference type="GO" id="GO:0003735">
    <property type="term" value="F:structural constituent of ribosome"/>
    <property type="evidence" value="ECO:0007669"/>
    <property type="project" value="InterPro"/>
</dbReference>
<evidence type="ECO:0000256" key="2">
    <source>
        <dbReference type="ARBA" id="ARBA00011838"/>
    </source>
</evidence>
<evidence type="ECO:0000256" key="5">
    <source>
        <dbReference type="RuleBase" id="RU000564"/>
    </source>
</evidence>
<dbReference type="Proteomes" id="UP000262607">
    <property type="component" value="Chromosome"/>
</dbReference>
<name>A0AAD1FRH9_9FLAO</name>
<proteinExistence type="inferred from homology"/>
<comment type="similarity">
    <text evidence="1">Belongs to the bacterial ribosomal protein bL31 family. Type B subfamily.</text>
</comment>
<dbReference type="InterPro" id="IPR042105">
    <property type="entry name" value="Ribosomal_bL31_sf"/>
</dbReference>
<dbReference type="InterPro" id="IPR027493">
    <property type="entry name" value="Ribosomal_bL31_B"/>
</dbReference>
<evidence type="ECO:0000256" key="3">
    <source>
        <dbReference type="ARBA" id="ARBA00022980"/>
    </source>
</evidence>
<sequence length="84" mass="10063">MKKKIHPENYRPVVFKDINNEILFICRSTVNTKESIKIDESTYPLYKMEISSYSHPFFTGEKKFLGKTGPAEKFKKKYEKYKKF</sequence>
<accession>A0AAD1FRH9</accession>
<evidence type="ECO:0000313" key="7">
    <source>
        <dbReference type="Proteomes" id="UP000262607"/>
    </source>
</evidence>
<dbReference type="InterPro" id="IPR034704">
    <property type="entry name" value="Ribosomal_bL28/bL31-like_sf"/>
</dbReference>
<gene>
    <name evidence="6" type="primary">rpmE</name>
    <name evidence="6" type="ORF">CPU2_499</name>
</gene>
<comment type="subunit">
    <text evidence="2">Part of the 50S ribosomal subunit.</text>
</comment>
<evidence type="ECO:0000313" key="6">
    <source>
        <dbReference type="EMBL" id="BBA17979.1"/>
    </source>
</evidence>
<dbReference type="NCBIfam" id="NF002462">
    <property type="entry name" value="PRK01678.1"/>
    <property type="match status" value="1"/>
</dbReference>
<evidence type="ECO:0000256" key="4">
    <source>
        <dbReference type="ARBA" id="ARBA00023274"/>
    </source>
</evidence>
<evidence type="ECO:0000256" key="1">
    <source>
        <dbReference type="ARBA" id="ARBA00008196"/>
    </source>
</evidence>
<keyword evidence="3 5" id="KW-0689">Ribosomal protein</keyword>
<dbReference type="GO" id="GO:0006412">
    <property type="term" value="P:translation"/>
    <property type="evidence" value="ECO:0007669"/>
    <property type="project" value="InterPro"/>
</dbReference>
<dbReference type="AlphaFoldDB" id="A0AAD1FRH9"/>
<organism evidence="6 7">
    <name type="scientific">Blattabacterium punctulatus CPU2</name>
    <dbReference type="NCBI Taxonomy" id="1457032"/>
    <lineage>
        <taxon>Bacteria</taxon>
        <taxon>Pseudomonadati</taxon>
        <taxon>Bacteroidota</taxon>
        <taxon>Flavobacteriia</taxon>
        <taxon>Flavobacteriales</taxon>
        <taxon>Blattabacteriaceae</taxon>
        <taxon>Blattabacterium</taxon>
    </lineage>
</organism>
<reference evidence="6 7" key="1">
    <citation type="submission" date="2014-06" db="EMBL/GenBank/DDBJ databases">
        <title>Genome sequence of the intracellular symbiont Blattabacterium cuenoti, strain CPU2 from the wood feeding cockroach Cryptocercus punctulatus.</title>
        <authorList>
            <person name="Kinjo Y."/>
            <person name="Ohkuma M."/>
            <person name="Tokuda G."/>
        </authorList>
    </citation>
    <scope>NUCLEOTIDE SEQUENCE [LARGE SCALE GENOMIC DNA]</scope>
    <source>
        <strain evidence="6 7">CPU2</strain>
    </source>
</reference>
<dbReference type="NCBIfam" id="TIGR00105">
    <property type="entry name" value="L31"/>
    <property type="match status" value="1"/>
</dbReference>
<dbReference type="PANTHER" id="PTHR33280">
    <property type="entry name" value="50S RIBOSOMAL PROTEIN L31, CHLOROPLASTIC"/>
    <property type="match status" value="1"/>
</dbReference>